<geneLocation type="plasmid" evidence="2 3">
    <name>CFBP498_p224</name>
</geneLocation>
<keyword evidence="3" id="KW-1185">Reference proteome</keyword>
<organism evidence="2 3">
    <name type="scientific">Xanthomonas hortorum pv. vitians</name>
    <dbReference type="NCBI Taxonomy" id="83224"/>
    <lineage>
        <taxon>Bacteria</taxon>
        <taxon>Pseudomonadati</taxon>
        <taxon>Pseudomonadota</taxon>
        <taxon>Gammaproteobacteria</taxon>
        <taxon>Lysobacterales</taxon>
        <taxon>Lysobacteraceae</taxon>
        <taxon>Xanthomonas</taxon>
    </lineage>
</organism>
<dbReference type="EMBL" id="LR828258">
    <property type="protein sequence ID" value="CAD0362857.1"/>
    <property type="molecule type" value="Genomic_DNA"/>
</dbReference>
<sequence>MRKHKETLLTATLCAGLLIGCGEKGGRLIEFDGSEAGLRKAVATMAAASKKETGDELKKALDIYLSHLKGSDQSDVDTATPLKALSGITVAEFINQARQIQDTKMTELPADHPTWINSRMVETMQMELKALESNRLSLNQAGYFSLDQLQFNPPSFIPPPDGDVKVANNRAIFAFRMSNATGLTIYKPTFDIRIEVPGEQMPAYTGRLSWNDPIGIPDGTSRLVELTCCSILEQPFLNKRLRQLPEKAHIKAELVGVEDFRKRNPLRTVGYGASDLTRERLLEACVKDIEAHLDTWTPKRSAAPCRALAKNHKTGSEQLADGLQATSNRRR</sequence>
<proteinExistence type="predicted"/>
<accession>A0A6V7FHN8</accession>
<dbReference type="EMBL" id="LR828258">
    <property type="protein sequence ID" value="CAD0362860.1"/>
    <property type="molecule type" value="Genomic_DNA"/>
</dbReference>
<reference evidence="2 3" key="1">
    <citation type="submission" date="2020-07" db="EMBL/GenBank/DDBJ databases">
        <authorList>
            <person name="Pothier F. J."/>
        </authorList>
    </citation>
    <scope>NUCLEOTIDE SEQUENCE [LARGE SCALE GENOMIC DNA]</scope>
    <source>
        <strain evidence="2 3">CFBP 498</strain>
        <plasmid evidence="2 3">CFBP498_p224</plasmid>
    </source>
</reference>
<dbReference type="PROSITE" id="PS51257">
    <property type="entry name" value="PROKAR_LIPOPROTEIN"/>
    <property type="match status" value="1"/>
</dbReference>
<evidence type="ECO:0000313" key="3">
    <source>
        <dbReference type="Proteomes" id="UP000515406"/>
    </source>
</evidence>
<dbReference type="Proteomes" id="UP000515406">
    <property type="component" value="Plasmid CFBP498_p224"/>
</dbReference>
<dbReference type="RefSeq" id="WP_046932293.1">
    <property type="nucleotide sequence ID" value="NZ_LR828258.1"/>
</dbReference>
<dbReference type="AlphaFoldDB" id="A0A6V7FHN8"/>
<protein>
    <recommendedName>
        <fullName evidence="4">Lipoprotein</fullName>
    </recommendedName>
</protein>
<feature type="region of interest" description="Disordered" evidence="1">
    <location>
        <begin position="311"/>
        <end position="331"/>
    </location>
</feature>
<keyword evidence="2" id="KW-0614">Plasmid</keyword>
<evidence type="ECO:0000313" key="2">
    <source>
        <dbReference type="EMBL" id="CAD0362860.1"/>
    </source>
</evidence>
<name>A0A6V7FHN8_9XANT</name>
<evidence type="ECO:0000256" key="1">
    <source>
        <dbReference type="SAM" id="MobiDB-lite"/>
    </source>
</evidence>
<gene>
    <name evidence="2" type="ORF">CFBP498_47770</name>
</gene>
<evidence type="ECO:0008006" key="4">
    <source>
        <dbReference type="Google" id="ProtNLM"/>
    </source>
</evidence>